<organism evidence="5 6">
    <name type="scientific">Teratosphaeria destructans</name>
    <dbReference type="NCBI Taxonomy" id="418781"/>
    <lineage>
        <taxon>Eukaryota</taxon>
        <taxon>Fungi</taxon>
        <taxon>Dikarya</taxon>
        <taxon>Ascomycota</taxon>
        <taxon>Pezizomycotina</taxon>
        <taxon>Dothideomycetes</taxon>
        <taxon>Dothideomycetidae</taxon>
        <taxon>Mycosphaerellales</taxon>
        <taxon>Teratosphaeriaceae</taxon>
        <taxon>Teratosphaeria</taxon>
    </lineage>
</organism>
<dbReference type="EMBL" id="RIBY02001334">
    <property type="protein sequence ID" value="KAH9829797.1"/>
    <property type="molecule type" value="Genomic_DNA"/>
</dbReference>
<keyword evidence="1" id="KW-0479">Metal-binding</keyword>
<comment type="caution">
    <text evidence="5">The sequence shown here is derived from an EMBL/GenBank/DDBJ whole genome shotgun (WGS) entry which is preliminary data.</text>
</comment>
<evidence type="ECO:0000313" key="6">
    <source>
        <dbReference type="Proteomes" id="UP001138500"/>
    </source>
</evidence>
<evidence type="ECO:0000259" key="3">
    <source>
        <dbReference type="PROSITE" id="PS50089"/>
    </source>
</evidence>
<sequence>MKFGHEYEQVLATEDFPTQWLGSAIDYKYMKKCIKKIHRELEDLGLDAETIIHLSGQIASEQRERGNGRPKAEHHEFYSAEEPHLKTIPEEFSPQLRILVDSRTGTPLDATLAPETRAGLQHLVKHEIATAGRHEYLGHRSTHELQPRRPSIDAEDVQEESAPRSEAKWVQIPLASAKDFFDMLAPKLEELEKLRDAETERLEDDILELGRAVEDVVEPVREGYEAKRRVSYKDLYWWREMFRLYLENPIFYASTEQNRGGVSFLEAKSRLQAYDQQVRDIGLLNKMKTPQARKAAKMFLDLNVNILKIMHFQEMNARAMSKIIKKFSKRTHLEGQTFLKDLRSKYPTLEIQAPGRTRKNTGAAGFANSIARDLDLELRSKVLSIVPQPDEWQCPVCSSLAWRPVSLGCCNARFCIRCVIKLQDDGHEKCPMCNAESVMKADGRNIDFETLDFLEKYFKLEVQKRQRENEEADLVRRYGEDFVAGPKCSVM</sequence>
<dbReference type="InterPro" id="IPR004331">
    <property type="entry name" value="SPX_dom"/>
</dbReference>
<dbReference type="InterPro" id="IPR001841">
    <property type="entry name" value="Znf_RING"/>
</dbReference>
<dbReference type="PANTHER" id="PTHR23327">
    <property type="entry name" value="RING FINGER PROTEIN 127"/>
    <property type="match status" value="1"/>
</dbReference>
<dbReference type="OrthoDB" id="5588846at2759"/>
<accession>A0A9W7SU41</accession>
<evidence type="ECO:0000256" key="1">
    <source>
        <dbReference type="PROSITE-ProRule" id="PRU00175"/>
    </source>
</evidence>
<dbReference type="PROSITE" id="PS50089">
    <property type="entry name" value="ZF_RING_2"/>
    <property type="match status" value="1"/>
</dbReference>
<reference evidence="5 6" key="1">
    <citation type="journal article" date="2018" name="IMA Fungus">
        <title>IMA Genome-F 10: Nine draft genome sequences of Claviceps purpurea s.lat., including C. arundinis, C. humidiphila, and C. cf. spartinae, pseudomolecules for the pitch canker pathogen Fusarium circinatum, draft genome of Davidsoniella eucalypti, Grosmannia galeiformis, Quambalaria eucalypti, and Teratosphaeria destructans.</title>
        <authorList>
            <person name="Wingfield B.D."/>
            <person name="Liu M."/>
            <person name="Nguyen H.D."/>
            <person name="Lane F.A."/>
            <person name="Morgan S.W."/>
            <person name="De Vos L."/>
            <person name="Wilken P.M."/>
            <person name="Duong T.A."/>
            <person name="Aylward J."/>
            <person name="Coetzee M.P."/>
            <person name="Dadej K."/>
            <person name="De Beer Z.W."/>
            <person name="Findlay W."/>
            <person name="Havenga M."/>
            <person name="Kolarik M."/>
            <person name="Menzies J.G."/>
            <person name="Naidoo K."/>
            <person name="Pochopski O."/>
            <person name="Shoukouhi P."/>
            <person name="Santana Q.C."/>
            <person name="Seifert K.A."/>
            <person name="Soal N."/>
            <person name="Steenkamp E.T."/>
            <person name="Tatham C.T."/>
            <person name="van der Nest M.A."/>
            <person name="Wingfield M.J."/>
        </authorList>
    </citation>
    <scope>NUCLEOTIDE SEQUENCE [LARGE SCALE GENOMIC DNA]</scope>
    <source>
        <strain evidence="5">CMW44962</strain>
    </source>
</reference>
<dbReference type="InterPro" id="IPR013083">
    <property type="entry name" value="Znf_RING/FYVE/PHD"/>
</dbReference>
<feature type="domain" description="SPX" evidence="4">
    <location>
        <begin position="1"/>
        <end position="341"/>
    </location>
</feature>
<proteinExistence type="predicted"/>
<evidence type="ECO:0000256" key="2">
    <source>
        <dbReference type="SAM" id="MobiDB-lite"/>
    </source>
</evidence>
<dbReference type="GO" id="GO:0008270">
    <property type="term" value="F:zinc ion binding"/>
    <property type="evidence" value="ECO:0007669"/>
    <property type="project" value="UniProtKB-KW"/>
</dbReference>
<dbReference type="SUPFAM" id="SSF57850">
    <property type="entry name" value="RING/U-box"/>
    <property type="match status" value="1"/>
</dbReference>
<dbReference type="AlphaFoldDB" id="A0A9W7SU41"/>
<keyword evidence="1" id="KW-0862">Zinc</keyword>
<dbReference type="PROSITE" id="PS51382">
    <property type="entry name" value="SPX"/>
    <property type="match status" value="1"/>
</dbReference>
<keyword evidence="1" id="KW-0863">Zinc-finger</keyword>
<evidence type="ECO:0000313" key="5">
    <source>
        <dbReference type="EMBL" id="KAH9829797.1"/>
    </source>
</evidence>
<dbReference type="Pfam" id="PF03105">
    <property type="entry name" value="SPX"/>
    <property type="match status" value="1"/>
</dbReference>
<evidence type="ECO:0000259" key="4">
    <source>
        <dbReference type="PROSITE" id="PS51382"/>
    </source>
</evidence>
<name>A0A9W7SU41_9PEZI</name>
<dbReference type="Proteomes" id="UP001138500">
    <property type="component" value="Unassembled WGS sequence"/>
</dbReference>
<feature type="compositionally biased region" description="Basic and acidic residues" evidence="2">
    <location>
        <begin position="132"/>
        <end position="152"/>
    </location>
</feature>
<feature type="domain" description="RING-type" evidence="3">
    <location>
        <begin position="394"/>
        <end position="434"/>
    </location>
</feature>
<reference evidence="5 6" key="2">
    <citation type="journal article" date="2021" name="Curr. Genet.">
        <title>Genetic response to nitrogen starvation in the aggressive Eucalyptus foliar pathogen Teratosphaeria destructans.</title>
        <authorList>
            <person name="Havenga M."/>
            <person name="Wingfield B.D."/>
            <person name="Wingfield M.J."/>
            <person name="Dreyer L.L."/>
            <person name="Roets F."/>
            <person name="Aylward J."/>
        </authorList>
    </citation>
    <scope>NUCLEOTIDE SEQUENCE [LARGE SCALE GENOMIC DNA]</scope>
    <source>
        <strain evidence="5">CMW44962</strain>
    </source>
</reference>
<keyword evidence="6" id="KW-1185">Reference proteome</keyword>
<protein>
    <submittedName>
        <fullName evidence="5">RING finger protein</fullName>
    </submittedName>
</protein>
<dbReference type="Gene3D" id="3.30.40.10">
    <property type="entry name" value="Zinc/RING finger domain, C3HC4 (zinc finger)"/>
    <property type="match status" value="1"/>
</dbReference>
<dbReference type="PANTHER" id="PTHR23327:SF51">
    <property type="entry name" value="TRANSCRIPTIONAL REGULATOR OF YEAST FORM ADHERENCE 3"/>
    <property type="match status" value="1"/>
</dbReference>
<gene>
    <name evidence="5" type="ORF">Tdes44962_MAKER02275</name>
</gene>
<feature type="region of interest" description="Disordered" evidence="2">
    <location>
        <begin position="132"/>
        <end position="164"/>
    </location>
</feature>